<name>A0AAN7PCX1_9COLE</name>
<sequence>MTRYLSEVELQEMLGKSESISEYNPTESDDECHEEDELENQTKRDSDDSSESNSDVNEEEIIEERQIRDQKGTTGGGIEWTLIETGATYWKINVKRKSRWIKEEIARTEGGPKINKLLSDLEERLLNLISKAHLGNASLPDSLGHEESRRWLGEIEEPEVIDLAKENGDEVKRFPSGQSSDNGFLTSIASLSKNLEVQ</sequence>
<comment type="caution">
    <text evidence="2">The sequence shown here is derived from an EMBL/GenBank/DDBJ whole genome shotgun (WGS) entry which is preliminary data.</text>
</comment>
<protein>
    <submittedName>
        <fullName evidence="2">Uncharacterized protein</fullName>
    </submittedName>
</protein>
<evidence type="ECO:0000313" key="3">
    <source>
        <dbReference type="Proteomes" id="UP001353858"/>
    </source>
</evidence>
<feature type="compositionally biased region" description="Acidic residues" evidence="1">
    <location>
        <begin position="27"/>
        <end position="39"/>
    </location>
</feature>
<accession>A0AAN7PCX1</accession>
<reference evidence="3" key="1">
    <citation type="submission" date="2023-01" db="EMBL/GenBank/DDBJ databases">
        <title>Key to firefly adult light organ development and bioluminescence: homeobox transcription factors regulate luciferase expression and transportation to peroxisome.</title>
        <authorList>
            <person name="Fu X."/>
        </authorList>
    </citation>
    <scope>NUCLEOTIDE SEQUENCE [LARGE SCALE GENOMIC DNA]</scope>
</reference>
<evidence type="ECO:0000256" key="1">
    <source>
        <dbReference type="SAM" id="MobiDB-lite"/>
    </source>
</evidence>
<proteinExistence type="predicted"/>
<dbReference type="EMBL" id="JARPUR010000002">
    <property type="protein sequence ID" value="KAK4882278.1"/>
    <property type="molecule type" value="Genomic_DNA"/>
</dbReference>
<evidence type="ECO:0000313" key="2">
    <source>
        <dbReference type="EMBL" id="KAK4882278.1"/>
    </source>
</evidence>
<gene>
    <name evidence="2" type="ORF">RN001_005597</name>
</gene>
<organism evidence="2 3">
    <name type="scientific">Aquatica leii</name>
    <dbReference type="NCBI Taxonomy" id="1421715"/>
    <lineage>
        <taxon>Eukaryota</taxon>
        <taxon>Metazoa</taxon>
        <taxon>Ecdysozoa</taxon>
        <taxon>Arthropoda</taxon>
        <taxon>Hexapoda</taxon>
        <taxon>Insecta</taxon>
        <taxon>Pterygota</taxon>
        <taxon>Neoptera</taxon>
        <taxon>Endopterygota</taxon>
        <taxon>Coleoptera</taxon>
        <taxon>Polyphaga</taxon>
        <taxon>Elateriformia</taxon>
        <taxon>Elateroidea</taxon>
        <taxon>Lampyridae</taxon>
        <taxon>Luciolinae</taxon>
        <taxon>Aquatica</taxon>
    </lineage>
</organism>
<keyword evidence="3" id="KW-1185">Reference proteome</keyword>
<feature type="region of interest" description="Disordered" evidence="1">
    <location>
        <begin position="14"/>
        <end position="76"/>
    </location>
</feature>
<dbReference type="Proteomes" id="UP001353858">
    <property type="component" value="Unassembled WGS sequence"/>
</dbReference>
<dbReference type="AlphaFoldDB" id="A0AAN7PCX1"/>